<gene>
    <name evidence="2" type="ORF">EUGRSUZ_H02408</name>
</gene>
<dbReference type="AlphaFoldDB" id="A0A059B178"/>
<name>A0A059B178_EUCGR</name>
<feature type="compositionally biased region" description="Polar residues" evidence="1">
    <location>
        <begin position="31"/>
        <end position="46"/>
    </location>
</feature>
<feature type="compositionally biased region" description="Polar residues" evidence="1">
    <location>
        <begin position="7"/>
        <end position="17"/>
    </location>
</feature>
<feature type="region of interest" description="Disordered" evidence="1">
    <location>
        <begin position="1"/>
        <end position="110"/>
    </location>
</feature>
<proteinExistence type="predicted"/>
<evidence type="ECO:0000256" key="1">
    <source>
        <dbReference type="SAM" id="MobiDB-lite"/>
    </source>
</evidence>
<protein>
    <submittedName>
        <fullName evidence="2">Uncharacterized protein</fullName>
    </submittedName>
</protein>
<feature type="compositionally biased region" description="Basic and acidic residues" evidence="1">
    <location>
        <begin position="82"/>
        <end position="110"/>
    </location>
</feature>
<dbReference type="Gramene" id="KCW59656">
    <property type="protein sequence ID" value="KCW59656"/>
    <property type="gene ID" value="EUGRSUZ_H02408"/>
</dbReference>
<evidence type="ECO:0000313" key="2">
    <source>
        <dbReference type="EMBL" id="KCW59656.1"/>
    </source>
</evidence>
<reference evidence="2" key="1">
    <citation type="submission" date="2013-07" db="EMBL/GenBank/DDBJ databases">
        <title>The genome of Eucalyptus grandis.</title>
        <authorList>
            <person name="Schmutz J."/>
            <person name="Hayes R."/>
            <person name="Myburg A."/>
            <person name="Tuskan G."/>
            <person name="Grattapaglia D."/>
            <person name="Rokhsar D.S."/>
        </authorList>
    </citation>
    <scope>NUCLEOTIDE SEQUENCE</scope>
    <source>
        <tissue evidence="2">Leaf extractions</tissue>
    </source>
</reference>
<sequence length="110" mass="13081">MKPAQAKKSTGDSQIHTQHIRKNTRDLQLGSVKTPTSHQKAPTQKKNPPEKNRETRKRRWRNTWRTPPQPAGHEVPFSTQDAEMHELQTERNEERDRERERERKGLRAFH</sequence>
<accession>A0A059B178</accession>
<dbReference type="InParanoid" id="A0A059B178"/>
<organism evidence="2">
    <name type="scientific">Eucalyptus grandis</name>
    <name type="common">Flooded gum</name>
    <dbReference type="NCBI Taxonomy" id="71139"/>
    <lineage>
        <taxon>Eukaryota</taxon>
        <taxon>Viridiplantae</taxon>
        <taxon>Streptophyta</taxon>
        <taxon>Embryophyta</taxon>
        <taxon>Tracheophyta</taxon>
        <taxon>Spermatophyta</taxon>
        <taxon>Magnoliopsida</taxon>
        <taxon>eudicotyledons</taxon>
        <taxon>Gunneridae</taxon>
        <taxon>Pentapetalae</taxon>
        <taxon>rosids</taxon>
        <taxon>malvids</taxon>
        <taxon>Myrtales</taxon>
        <taxon>Myrtaceae</taxon>
        <taxon>Myrtoideae</taxon>
        <taxon>Eucalypteae</taxon>
        <taxon>Eucalyptus</taxon>
    </lineage>
</organism>
<dbReference type="EMBL" id="KK198760">
    <property type="protein sequence ID" value="KCW59656.1"/>
    <property type="molecule type" value="Genomic_DNA"/>
</dbReference>